<protein>
    <submittedName>
        <fullName evidence="7">Signal transduction histidine kinase, LytS</fullName>
    </submittedName>
</protein>
<keyword evidence="8" id="KW-1185">Reference proteome</keyword>
<keyword evidence="5" id="KW-0812">Transmembrane</keyword>
<dbReference type="InterPro" id="IPR050640">
    <property type="entry name" value="Bact_2-comp_sensor_kinase"/>
</dbReference>
<evidence type="ECO:0000256" key="2">
    <source>
        <dbReference type="ARBA" id="ARBA00022553"/>
    </source>
</evidence>
<dbReference type="Pfam" id="PF06580">
    <property type="entry name" value="His_kinase"/>
    <property type="match status" value="1"/>
</dbReference>
<dbReference type="Gene3D" id="6.10.340.10">
    <property type="match status" value="1"/>
</dbReference>
<dbReference type="Gene3D" id="3.30.565.10">
    <property type="entry name" value="Histidine kinase-like ATPase, C-terminal domain"/>
    <property type="match status" value="1"/>
</dbReference>
<keyword evidence="2" id="KW-0597">Phosphoprotein</keyword>
<sequence length="493" mass="57482">MKRSLRMQLFLNIILGLVTIVFSMSYVFFSAMELQEIVDTQFRKEQFYQKLQLEISRIRTPILSYLSSRSSKALAELLIREQTLRQMIPKEIPVTTDAYQLAEREIFFMLRNYLDLVEESIALKRGRSIGEYTRKYEEMKNLNAYLTTRIDAISLSGIRKQLAVYESVIDVSRELQLRNLLMIIFSFLFSLTWMLFSINKVTDPMHRLAQMAGELSAGNFEIEDIHISAVSEVEAVVEAFNDMKNDIRHNIAEIQRQKSIEQGYMNEKLRNLKMEQLLKRMELYTMQAQMNPHFLFNTINTGVQLAIVEDAEKTAEFMEHLATFFRHNIRERKLIVPLRHEIEGLRSYFYILKIRFPKTLDCRLDVSEPLLDSCSVPALILQPLVENSVIHAFKGVHRKGSISVKVWKEGKMIMLSVRDDGIGIAKEMTDSLLKHYSWDQEHTSKVMGLENVIQRLYFFYPDNPDIVTIQSGPDRGTEVIISIDMEEEPCIKF</sequence>
<dbReference type="OrthoDB" id="370211at2"/>
<organism evidence="7 8">
    <name type="scientific">Sediminispirochaeta smaragdinae (strain DSM 11293 / JCM 15392 / SEBR 4228)</name>
    <name type="common">Spirochaeta smaragdinae</name>
    <dbReference type="NCBI Taxonomy" id="573413"/>
    <lineage>
        <taxon>Bacteria</taxon>
        <taxon>Pseudomonadati</taxon>
        <taxon>Spirochaetota</taxon>
        <taxon>Spirochaetia</taxon>
        <taxon>Spirochaetales</taxon>
        <taxon>Spirochaetaceae</taxon>
        <taxon>Sediminispirochaeta</taxon>
    </lineage>
</organism>
<reference evidence="7 8" key="1">
    <citation type="journal article" date="2010" name="Stand. Genomic Sci.">
        <title>Complete genome sequence of Spirochaeta smaragdinae type strain (SEBR 4228).</title>
        <authorList>
            <person name="Mavromatis K."/>
            <person name="Yasawong M."/>
            <person name="Chertkov O."/>
            <person name="Lapidus A."/>
            <person name="Lucas S."/>
            <person name="Nolan M."/>
            <person name="Del Rio T.G."/>
            <person name="Tice H."/>
            <person name="Cheng J.F."/>
            <person name="Pitluck S."/>
            <person name="Liolios K."/>
            <person name="Ivanova N."/>
            <person name="Tapia R."/>
            <person name="Han C."/>
            <person name="Bruce D."/>
            <person name="Goodwin L."/>
            <person name="Pati A."/>
            <person name="Chen A."/>
            <person name="Palaniappan K."/>
            <person name="Land M."/>
            <person name="Hauser L."/>
            <person name="Chang Y.J."/>
            <person name="Jeffries C.D."/>
            <person name="Detter J.C."/>
            <person name="Rohde M."/>
            <person name="Brambilla E."/>
            <person name="Spring S."/>
            <person name="Goker M."/>
            <person name="Sikorski J."/>
            <person name="Woyke T."/>
            <person name="Bristow J."/>
            <person name="Eisen J.A."/>
            <person name="Markowitz V."/>
            <person name="Hugenholtz P."/>
            <person name="Klenk H.P."/>
            <person name="Kyrpides N.C."/>
        </authorList>
    </citation>
    <scope>NUCLEOTIDE SEQUENCE [LARGE SCALE GENOMIC DNA]</scope>
    <source>
        <strain evidence="8">DSM 11293 / JCM 15392 / SEBR 4228</strain>
    </source>
</reference>
<dbReference type="RefSeq" id="WP_013256612.1">
    <property type="nucleotide sequence ID" value="NC_014364.1"/>
</dbReference>
<dbReference type="STRING" id="573413.Spirs_4074"/>
<dbReference type="SUPFAM" id="SSF55874">
    <property type="entry name" value="ATPase domain of HSP90 chaperone/DNA topoisomerase II/histidine kinase"/>
    <property type="match status" value="1"/>
</dbReference>
<evidence type="ECO:0000259" key="6">
    <source>
        <dbReference type="PROSITE" id="PS50885"/>
    </source>
</evidence>
<evidence type="ECO:0000256" key="1">
    <source>
        <dbReference type="ARBA" id="ARBA00004370"/>
    </source>
</evidence>
<dbReference type="SUPFAM" id="SSF158472">
    <property type="entry name" value="HAMP domain-like"/>
    <property type="match status" value="1"/>
</dbReference>
<dbReference type="Proteomes" id="UP000002318">
    <property type="component" value="Chromosome"/>
</dbReference>
<accession>E1R9I7</accession>
<dbReference type="PROSITE" id="PS50885">
    <property type="entry name" value="HAMP"/>
    <property type="match status" value="1"/>
</dbReference>
<evidence type="ECO:0000313" key="7">
    <source>
        <dbReference type="EMBL" id="ADK83156.1"/>
    </source>
</evidence>
<name>E1R9I7_SEDSS</name>
<keyword evidence="4 7" id="KW-0418">Kinase</keyword>
<dbReference type="GO" id="GO:0016020">
    <property type="term" value="C:membrane"/>
    <property type="evidence" value="ECO:0007669"/>
    <property type="project" value="UniProtKB-SubCell"/>
</dbReference>
<dbReference type="EMBL" id="CP002116">
    <property type="protein sequence ID" value="ADK83156.1"/>
    <property type="molecule type" value="Genomic_DNA"/>
</dbReference>
<dbReference type="Pfam" id="PF02518">
    <property type="entry name" value="HATPase_c"/>
    <property type="match status" value="1"/>
</dbReference>
<keyword evidence="3" id="KW-0808">Transferase</keyword>
<gene>
    <name evidence="7" type="ordered locus">Spirs_4074</name>
</gene>
<dbReference type="AlphaFoldDB" id="E1R9I7"/>
<evidence type="ECO:0000313" key="8">
    <source>
        <dbReference type="Proteomes" id="UP000002318"/>
    </source>
</evidence>
<dbReference type="GO" id="GO:0000155">
    <property type="term" value="F:phosphorelay sensor kinase activity"/>
    <property type="evidence" value="ECO:0007669"/>
    <property type="project" value="InterPro"/>
</dbReference>
<dbReference type="InterPro" id="IPR003660">
    <property type="entry name" value="HAMP_dom"/>
</dbReference>
<dbReference type="PANTHER" id="PTHR34220:SF7">
    <property type="entry name" value="SENSOR HISTIDINE KINASE YPDA"/>
    <property type="match status" value="1"/>
</dbReference>
<feature type="domain" description="HAMP" evidence="6">
    <location>
        <begin position="199"/>
        <end position="252"/>
    </location>
</feature>
<proteinExistence type="predicted"/>
<dbReference type="KEGG" id="ssm:Spirs_4074"/>
<keyword evidence="5" id="KW-1133">Transmembrane helix</keyword>
<keyword evidence="5" id="KW-0472">Membrane</keyword>
<dbReference type="Pfam" id="PF00672">
    <property type="entry name" value="HAMP"/>
    <property type="match status" value="1"/>
</dbReference>
<dbReference type="PANTHER" id="PTHR34220">
    <property type="entry name" value="SENSOR HISTIDINE KINASE YPDA"/>
    <property type="match status" value="1"/>
</dbReference>
<dbReference type="eggNOG" id="COG2972">
    <property type="taxonomic scope" value="Bacteria"/>
</dbReference>
<dbReference type="InterPro" id="IPR036890">
    <property type="entry name" value="HATPase_C_sf"/>
</dbReference>
<evidence type="ECO:0000256" key="5">
    <source>
        <dbReference type="SAM" id="Phobius"/>
    </source>
</evidence>
<dbReference type="CDD" id="cd06225">
    <property type="entry name" value="HAMP"/>
    <property type="match status" value="1"/>
</dbReference>
<evidence type="ECO:0000256" key="4">
    <source>
        <dbReference type="ARBA" id="ARBA00022777"/>
    </source>
</evidence>
<evidence type="ECO:0000256" key="3">
    <source>
        <dbReference type="ARBA" id="ARBA00022679"/>
    </source>
</evidence>
<dbReference type="HOGENOM" id="CLU_020473_5_1_12"/>
<dbReference type="InterPro" id="IPR010559">
    <property type="entry name" value="Sig_transdc_His_kin_internal"/>
</dbReference>
<comment type="subcellular location">
    <subcellularLocation>
        <location evidence="1">Membrane</location>
    </subcellularLocation>
</comment>
<feature type="transmembrane region" description="Helical" evidence="5">
    <location>
        <begin position="9"/>
        <end position="29"/>
    </location>
</feature>
<dbReference type="InterPro" id="IPR003594">
    <property type="entry name" value="HATPase_dom"/>
</dbReference>